<evidence type="ECO:0000256" key="2">
    <source>
        <dbReference type="SAM" id="MobiDB-lite"/>
    </source>
</evidence>
<feature type="region of interest" description="Disordered" evidence="2">
    <location>
        <begin position="405"/>
        <end position="429"/>
    </location>
</feature>
<evidence type="ECO:0000256" key="1">
    <source>
        <dbReference type="ARBA" id="ARBA00023186"/>
    </source>
</evidence>
<evidence type="ECO:0000313" key="5">
    <source>
        <dbReference type="EMBL" id="KAK2958513.1"/>
    </source>
</evidence>
<dbReference type="Pfam" id="PF23579">
    <property type="entry name" value="ARM_TBCD"/>
    <property type="match status" value="1"/>
</dbReference>
<dbReference type="EMBL" id="JARBJD010000037">
    <property type="protein sequence ID" value="KAK2958513.1"/>
    <property type="molecule type" value="Genomic_DNA"/>
</dbReference>
<feature type="compositionally biased region" description="Acidic residues" evidence="2">
    <location>
        <begin position="406"/>
        <end position="418"/>
    </location>
</feature>
<feature type="domain" description="Tubulin-folding cofactor D C-terminal" evidence="3">
    <location>
        <begin position="1255"/>
        <end position="1492"/>
    </location>
</feature>
<dbReference type="PANTHER" id="PTHR12658">
    <property type="entry name" value="BETA-TUBULIN COFACTOR D"/>
    <property type="match status" value="1"/>
</dbReference>
<dbReference type="InterPro" id="IPR033162">
    <property type="entry name" value="TBCD"/>
</dbReference>
<protein>
    <submittedName>
        <fullName evidence="5">Tubulin-specific chaperone D</fullName>
    </submittedName>
</protein>
<feature type="domain" description="Tubulin-folding cofactor D ARM repeats" evidence="4">
    <location>
        <begin position="370"/>
        <end position="645"/>
    </location>
</feature>
<reference evidence="5 6" key="1">
    <citation type="journal article" date="2022" name="bioRxiv">
        <title>Genomics of Preaxostyla Flagellates Illuminates Evolutionary Transitions and the Path Towards Mitochondrial Loss.</title>
        <authorList>
            <person name="Novak L.V.F."/>
            <person name="Treitli S.C."/>
            <person name="Pyrih J."/>
            <person name="Halakuc P."/>
            <person name="Pipaliya S.V."/>
            <person name="Vacek V."/>
            <person name="Brzon O."/>
            <person name="Soukal P."/>
            <person name="Eme L."/>
            <person name="Dacks J.B."/>
            <person name="Karnkowska A."/>
            <person name="Elias M."/>
            <person name="Hampl V."/>
        </authorList>
    </citation>
    <scope>NUCLEOTIDE SEQUENCE [LARGE SCALE GENOMIC DNA]</scope>
    <source>
        <strain evidence="5">NAU3</strain>
        <tissue evidence="5">Gut</tissue>
    </source>
</reference>
<dbReference type="InterPro" id="IPR011989">
    <property type="entry name" value="ARM-like"/>
</dbReference>
<evidence type="ECO:0000259" key="4">
    <source>
        <dbReference type="Pfam" id="PF25767"/>
    </source>
</evidence>
<organism evidence="5 6">
    <name type="scientific">Blattamonas nauphoetae</name>
    <dbReference type="NCBI Taxonomy" id="2049346"/>
    <lineage>
        <taxon>Eukaryota</taxon>
        <taxon>Metamonada</taxon>
        <taxon>Preaxostyla</taxon>
        <taxon>Oxymonadida</taxon>
        <taxon>Blattamonas</taxon>
    </lineage>
</organism>
<evidence type="ECO:0000259" key="3">
    <source>
        <dbReference type="Pfam" id="PF12612"/>
    </source>
</evidence>
<gene>
    <name evidence="5" type="ORF">BLNAU_6547</name>
</gene>
<dbReference type="Proteomes" id="UP001281761">
    <property type="component" value="Unassembled WGS sequence"/>
</dbReference>
<keyword evidence="6" id="KW-1185">Reference proteome</keyword>
<dbReference type="SUPFAM" id="SSF48371">
    <property type="entry name" value="ARM repeat"/>
    <property type="match status" value="1"/>
</dbReference>
<proteinExistence type="predicted"/>
<feature type="compositionally biased region" description="Acidic residues" evidence="2">
    <location>
        <begin position="1318"/>
        <end position="1332"/>
    </location>
</feature>
<dbReference type="InterPro" id="IPR058033">
    <property type="entry name" value="ARM_TBCD_2nd"/>
</dbReference>
<dbReference type="Pfam" id="PF12612">
    <property type="entry name" value="TFCD_C"/>
    <property type="match status" value="1"/>
</dbReference>
<dbReference type="InterPro" id="IPR022577">
    <property type="entry name" value="TBCD_C"/>
</dbReference>
<dbReference type="PANTHER" id="PTHR12658:SF0">
    <property type="entry name" value="TUBULIN-SPECIFIC CHAPERONE D"/>
    <property type="match status" value="1"/>
</dbReference>
<dbReference type="Pfam" id="PF25767">
    <property type="entry name" value="ARM_TBCD_2nd"/>
    <property type="match status" value="1"/>
</dbReference>
<comment type="caution">
    <text evidence="5">The sequence shown here is derived from an EMBL/GenBank/DDBJ whole genome shotgun (WGS) entry which is preliminary data.</text>
</comment>
<accession>A0ABQ9Y444</accession>
<sequence>MWQDSFTLTFVATGGPISLSEQYENFPEPLSTIIRVWIMHQEQASILDPILDKLCSLLIVPTRKAIVSFVKSSNSIDVIQSNPTTSNIWNKVIYSLRTLYVLSNCRGFKIIVKFFSHPEGDLLPVLKFIENFSTSFSTIPTEQIDNAIGQQQILLSQENVSRWQCRYVLLLWLSHAIQLPLNLKLPTPEAPEEQPDFSLILSTTTPIKGDPRLAGRICRVAVAALDDSSIARSMAVVALSRFFSRVEMQGTPLTTLIKAIITELYRLDELFEKQIINQSNLEEKSLTCLELLARLTVYAHREGLRESSMFVLSHLLYWQTTAKPTQIPPATIESFTFPTLFTVESARHKEDFPAIHLSRVPHVFVNSSNLLRKMVTKCISAFALVDLPPIPADWRYQKGCRSLDLEVPEDEEDEGKEEEGEKKDGGAQKPIMEYTEIEPQPIAPISTSSAELAESTQLSLTSLLTQLGDSDTIVRVCAAKGVGRIVSRIPSAQQASQIVKELLSKLNGPSQSDSTTNAPNTRSDVHSAHGSCLAIAQIIQRASLQPDLLPETFQALFSSLRYEHTLRNSSSSSTVVVGVAVRDAACFALWSSARTFAPALFLPFAQELGTQLIHVALFDLDINCRRAAAATFQECIGRLGVFQTGTNDDDFTEIIPHGLDILQIVDFFSVGSLASSYTILAYRVSEFVEYRESIVRYLLQTRAGHWNSVIRSLAARALGVISQLDRPFFVTKILPQILTRLKETSSSLEKHGLILSLSEIMNGISMPGTNTYAACVLKQQREQREAQNAERSYSIKHAPTEEEMDRMIAEEFRNSPFVETRSNTLFYTHLKAQILTASTSFITTPGRNKLSPTGLESVPFVLSDDPSVARITIPEIGLTVPSWTEIKLQLETANDPQNQDSLSSLFALPFKLYVNCIPSADETNTQTLCCILRLIGTILISVGFEALPFELLFNYVLLMLDILTLSFSFRVVVDDAAIGQIVIDPLTNKPSHMKKELNALEMRRRKTNLITFSQTPQSIQVQFECASLLGLVLNFLHKASPSTQIGALCSSVSTFLTSSIIDFTPIDEQTTSLQSAIPAQIRLGKGLSSPIKALAAKRPTENLQQNNSLVRGCLVSLFFTPLGTVIGESQPNKPIMLENEPLLVKLRQIGLLKKFGEGCGLGEDDAVLRSIALQSSGILLGKIVQNDPSTLIQPNIEWIFSQFESGCNDYTKVKGGDMGSLVRRASMISLSRVIFSVLKESPDFFTQPLIVRTLRLLSKQLLETIDNVRLTAGPLLSSLVFLLHNIQPNNSLLTRLASLLNVYAQATQHDDTPIAEGETQDDDEDDDEMDEEGNPFVQLTRLSQTITLRNQTIGPDESGLAQFVSNGPWIDVDWLRIETLMDSFVHLLSFEELRTESMLGLLMSVGIAAPTSSSLSAPQNAFKSYILLILKETLGKPAKESPISSLHTSITKIQKSMDASVLLTTLDTLMRTHRANERIFMPLCSTIHFALSVFPFDLMDVSMFPADFNTTMRSFTITLSSCLISKNMLKSADPANSIIWLGNIKRATSMVGVLAQCCRFRVSLPISIQMLIETLTHSFPNIRRESSSLIAAFVLQLVHTKSPAIHGNPQSVLVKLNTIEFDQEISDDFLQVQNELKTLFQVSENYIPEVISCLAETSS</sequence>
<name>A0ABQ9Y444_9EUKA</name>
<keyword evidence="1" id="KW-0143">Chaperone</keyword>
<dbReference type="Gene3D" id="1.25.10.10">
    <property type="entry name" value="Leucine-rich Repeat Variant"/>
    <property type="match status" value="1"/>
</dbReference>
<evidence type="ECO:0000313" key="6">
    <source>
        <dbReference type="Proteomes" id="UP001281761"/>
    </source>
</evidence>
<dbReference type="InterPro" id="IPR016024">
    <property type="entry name" value="ARM-type_fold"/>
</dbReference>
<feature type="region of interest" description="Disordered" evidence="2">
    <location>
        <begin position="1310"/>
        <end position="1332"/>
    </location>
</feature>